<dbReference type="Gene3D" id="3.40.33.10">
    <property type="entry name" value="CAP"/>
    <property type="match status" value="2"/>
</dbReference>
<dbReference type="SUPFAM" id="SSF55797">
    <property type="entry name" value="PR-1-like"/>
    <property type="match status" value="1"/>
</dbReference>
<accession>A0A2G9U9A9</accession>
<dbReference type="InterPro" id="IPR014044">
    <property type="entry name" value="CAP_dom"/>
</dbReference>
<evidence type="ECO:0000313" key="4">
    <source>
        <dbReference type="Proteomes" id="UP000230423"/>
    </source>
</evidence>
<gene>
    <name evidence="3" type="ORF">TELCIR_11509</name>
</gene>
<name>A0A2G9U9A9_TELCI</name>
<protein>
    <submittedName>
        <fullName evidence="3">SCP-like protein</fullName>
    </submittedName>
</protein>
<reference evidence="3 4" key="1">
    <citation type="submission" date="2015-09" db="EMBL/GenBank/DDBJ databases">
        <title>Draft genome of the parasitic nematode Teladorsagia circumcincta isolate WARC Sus (inbred).</title>
        <authorList>
            <person name="Mitreva M."/>
        </authorList>
    </citation>
    <scope>NUCLEOTIDE SEQUENCE [LARGE SCALE GENOMIC DNA]</scope>
    <source>
        <strain evidence="3 4">S</strain>
    </source>
</reference>
<dbReference type="InterPro" id="IPR035940">
    <property type="entry name" value="CAP_sf"/>
</dbReference>
<sequence length="184" mass="20427">MLAFLIVSLLVLQATVVEAAVHCSLDNGMTDELRQIYVDKHNEYRSIVARGLATNKLGGFAPKAAKMLKVSYDCDVEQNMMEWLQKCKYAHSPYSVRHGWGQNLFMVNAAKVNKTKVAGWVVWQNSKKIGCGIFWCEKMTYAGCEYSPAGNFIGATIYEKGEPCSKCDCKGCTCDKEDGLCVTP</sequence>
<evidence type="ECO:0000313" key="3">
    <source>
        <dbReference type="EMBL" id="PIO66765.1"/>
    </source>
</evidence>
<dbReference type="SMART" id="SM00198">
    <property type="entry name" value="SCP"/>
    <property type="match status" value="1"/>
</dbReference>
<feature type="chain" id="PRO_5013795866" evidence="1">
    <location>
        <begin position="20"/>
        <end position="184"/>
    </location>
</feature>
<dbReference type="CDD" id="cd05380">
    <property type="entry name" value="CAP_euk"/>
    <property type="match status" value="1"/>
</dbReference>
<dbReference type="Proteomes" id="UP000230423">
    <property type="component" value="Unassembled WGS sequence"/>
</dbReference>
<dbReference type="OrthoDB" id="5874910at2759"/>
<feature type="signal peptide" evidence="1">
    <location>
        <begin position="1"/>
        <end position="19"/>
    </location>
</feature>
<dbReference type="PANTHER" id="PTHR10334">
    <property type="entry name" value="CYSTEINE-RICH SECRETORY PROTEIN-RELATED"/>
    <property type="match status" value="1"/>
</dbReference>
<evidence type="ECO:0000256" key="1">
    <source>
        <dbReference type="SAM" id="SignalP"/>
    </source>
</evidence>
<keyword evidence="1" id="KW-0732">Signal</keyword>
<dbReference type="AlphaFoldDB" id="A0A2G9U9A9"/>
<proteinExistence type="predicted"/>
<dbReference type="InterPro" id="IPR001283">
    <property type="entry name" value="CRISP-related"/>
</dbReference>
<dbReference type="Pfam" id="PF00188">
    <property type="entry name" value="CAP"/>
    <property type="match status" value="1"/>
</dbReference>
<feature type="domain" description="SCP" evidence="2">
    <location>
        <begin position="32"/>
        <end position="154"/>
    </location>
</feature>
<evidence type="ECO:0000259" key="2">
    <source>
        <dbReference type="SMART" id="SM00198"/>
    </source>
</evidence>
<dbReference type="EMBL" id="KZ348038">
    <property type="protein sequence ID" value="PIO66765.1"/>
    <property type="molecule type" value="Genomic_DNA"/>
</dbReference>
<organism evidence="3 4">
    <name type="scientific">Teladorsagia circumcincta</name>
    <name type="common">Brown stomach worm</name>
    <name type="synonym">Ostertagia circumcincta</name>
    <dbReference type="NCBI Taxonomy" id="45464"/>
    <lineage>
        <taxon>Eukaryota</taxon>
        <taxon>Metazoa</taxon>
        <taxon>Ecdysozoa</taxon>
        <taxon>Nematoda</taxon>
        <taxon>Chromadorea</taxon>
        <taxon>Rhabditida</taxon>
        <taxon>Rhabditina</taxon>
        <taxon>Rhabditomorpha</taxon>
        <taxon>Strongyloidea</taxon>
        <taxon>Trichostrongylidae</taxon>
        <taxon>Teladorsagia</taxon>
    </lineage>
</organism>
<keyword evidence="4" id="KW-1185">Reference proteome</keyword>